<dbReference type="EMBL" id="DVOR01000183">
    <property type="protein sequence ID" value="HIV09587.1"/>
    <property type="molecule type" value="Genomic_DNA"/>
</dbReference>
<proteinExistence type="predicted"/>
<reference evidence="2" key="2">
    <citation type="journal article" date="2021" name="PeerJ">
        <title>Extensive microbial diversity within the chicken gut microbiome revealed by metagenomics and culture.</title>
        <authorList>
            <person name="Gilroy R."/>
            <person name="Ravi A."/>
            <person name="Getino M."/>
            <person name="Pursley I."/>
            <person name="Horton D.L."/>
            <person name="Alikhan N.F."/>
            <person name="Baker D."/>
            <person name="Gharbi K."/>
            <person name="Hall N."/>
            <person name="Watson M."/>
            <person name="Adriaenssens E.M."/>
            <person name="Foster-Nyarko E."/>
            <person name="Jarju S."/>
            <person name="Secka A."/>
            <person name="Antonio M."/>
            <person name="Oren A."/>
            <person name="Chaudhuri R.R."/>
            <person name="La Ragione R."/>
            <person name="Hildebrand F."/>
            <person name="Pallen M.J."/>
        </authorList>
    </citation>
    <scope>NUCLEOTIDE SEQUENCE</scope>
    <source>
        <strain evidence="2">35461</strain>
    </source>
</reference>
<feature type="domain" description="RNA polymerase sigma-70 region 2" evidence="1">
    <location>
        <begin position="28"/>
        <end position="95"/>
    </location>
</feature>
<evidence type="ECO:0000259" key="1">
    <source>
        <dbReference type="Pfam" id="PF04542"/>
    </source>
</evidence>
<evidence type="ECO:0000313" key="3">
    <source>
        <dbReference type="Proteomes" id="UP000886845"/>
    </source>
</evidence>
<evidence type="ECO:0000313" key="2">
    <source>
        <dbReference type="EMBL" id="HIV09587.1"/>
    </source>
</evidence>
<dbReference type="SUPFAM" id="SSF88946">
    <property type="entry name" value="Sigma2 domain of RNA polymerase sigma factors"/>
    <property type="match status" value="1"/>
</dbReference>
<dbReference type="GO" id="GO:0006352">
    <property type="term" value="P:DNA-templated transcription initiation"/>
    <property type="evidence" value="ECO:0007669"/>
    <property type="project" value="InterPro"/>
</dbReference>
<dbReference type="AlphaFoldDB" id="A0A9D1NMX9"/>
<name>A0A9D1NMX9_9BACT</name>
<organism evidence="2 3">
    <name type="scientific">Candidatus Spyradenecus faecavium</name>
    <dbReference type="NCBI Taxonomy" id="2840947"/>
    <lineage>
        <taxon>Bacteria</taxon>
        <taxon>Pseudomonadati</taxon>
        <taxon>Lentisphaerota</taxon>
        <taxon>Lentisphaeria</taxon>
        <taxon>Lentisphaerales</taxon>
        <taxon>Lentisphaeraceae</taxon>
        <taxon>Lentisphaeraceae incertae sedis</taxon>
        <taxon>Candidatus Spyradenecus</taxon>
    </lineage>
</organism>
<protein>
    <submittedName>
        <fullName evidence="2">Sigma-70 family RNA polymerase sigma factor</fullName>
    </submittedName>
</protein>
<dbReference type="Proteomes" id="UP000886845">
    <property type="component" value="Unassembled WGS sequence"/>
</dbReference>
<dbReference type="Gene3D" id="1.10.1740.10">
    <property type="match status" value="1"/>
</dbReference>
<dbReference type="GO" id="GO:0003700">
    <property type="term" value="F:DNA-binding transcription factor activity"/>
    <property type="evidence" value="ECO:0007669"/>
    <property type="project" value="InterPro"/>
</dbReference>
<sequence>MKPPDTPCTLLRDLADPEAKEAQWSRFVSLYEPLIRAWLALRGLAGDALEESTQDVLVRLVRALRNSPFDAARARFRTYLGCIVDCVARDRFRHDAAERRHRADLDAHAIDALTDPAPSVAERLDLQLRLAAYEVALGVIRRDPALNDLQRAVFDACILGEERPVDLARRLGCLANTAVQTRRRLLARVRAHVDALIEGSQSPEA</sequence>
<comment type="caution">
    <text evidence="2">The sequence shown here is derived from an EMBL/GenBank/DDBJ whole genome shotgun (WGS) entry which is preliminary data.</text>
</comment>
<dbReference type="Pfam" id="PF04542">
    <property type="entry name" value="Sigma70_r2"/>
    <property type="match status" value="1"/>
</dbReference>
<dbReference type="InterPro" id="IPR013325">
    <property type="entry name" value="RNA_pol_sigma_r2"/>
</dbReference>
<accession>A0A9D1NMX9</accession>
<reference evidence="2" key="1">
    <citation type="submission" date="2020-10" db="EMBL/GenBank/DDBJ databases">
        <authorList>
            <person name="Gilroy R."/>
        </authorList>
    </citation>
    <scope>NUCLEOTIDE SEQUENCE</scope>
    <source>
        <strain evidence="2">35461</strain>
    </source>
</reference>
<gene>
    <name evidence="2" type="ORF">IAC79_05705</name>
</gene>
<dbReference type="InterPro" id="IPR007627">
    <property type="entry name" value="RNA_pol_sigma70_r2"/>
</dbReference>